<dbReference type="FunFam" id="3.40.50.920:FF:000010">
    <property type="entry name" value="Pyruvate ferredoxin oxidoreductase, alpha subunit"/>
    <property type="match status" value="1"/>
</dbReference>
<dbReference type="InterPro" id="IPR050722">
    <property type="entry name" value="Pyruvate:ferred/Flavod_OxRd"/>
</dbReference>
<dbReference type="FunFam" id="3.40.50.970:FF:000012">
    <property type="entry name" value="Pyruvate:ferredoxin (Flavodoxin) oxidoreductase"/>
    <property type="match status" value="1"/>
</dbReference>
<dbReference type="Gene3D" id="3.40.50.970">
    <property type="match status" value="1"/>
</dbReference>
<organism evidence="4 5">
    <name type="scientific">Candidatus Coatesbacteria bacterium 4484_99</name>
    <dbReference type="NCBI Taxonomy" id="1970774"/>
    <lineage>
        <taxon>Bacteria</taxon>
        <taxon>Candidatus Coatesiibacteriota</taxon>
    </lineage>
</organism>
<dbReference type="Proteomes" id="UP000192611">
    <property type="component" value="Unassembled WGS sequence"/>
</dbReference>
<dbReference type="PANTHER" id="PTHR32154:SF0">
    <property type="entry name" value="PYRUVATE-FLAVODOXIN OXIDOREDUCTASE-RELATED"/>
    <property type="match status" value="1"/>
</dbReference>
<dbReference type="SUPFAM" id="SSF52922">
    <property type="entry name" value="TK C-terminal domain-like"/>
    <property type="match status" value="1"/>
</dbReference>
<dbReference type="PANTHER" id="PTHR32154">
    <property type="entry name" value="PYRUVATE-FLAVODOXIN OXIDOREDUCTASE-RELATED"/>
    <property type="match status" value="1"/>
</dbReference>
<dbReference type="Pfam" id="PF17147">
    <property type="entry name" value="PFOR_II"/>
    <property type="match status" value="1"/>
</dbReference>
<evidence type="ECO:0000259" key="3">
    <source>
        <dbReference type="Pfam" id="PF17147"/>
    </source>
</evidence>
<evidence type="ECO:0000259" key="2">
    <source>
        <dbReference type="Pfam" id="PF01855"/>
    </source>
</evidence>
<name>A0A1W9S2G4_9BACT</name>
<dbReference type="EMBL" id="NATQ01000016">
    <property type="protein sequence ID" value="OQX91003.1"/>
    <property type="molecule type" value="Genomic_DNA"/>
</dbReference>
<feature type="domain" description="Pyruvate flavodoxin/ferredoxin oxidoreductase pyrimidine binding" evidence="2">
    <location>
        <begin position="18"/>
        <end position="235"/>
    </location>
</feature>
<protein>
    <submittedName>
        <fullName evidence="4">Pyruvate ferredoxin oxidoreductase</fullName>
    </submittedName>
</protein>
<dbReference type="InterPro" id="IPR002880">
    <property type="entry name" value="Pyrv_Fd/Flavodoxin_OxRdtase_N"/>
</dbReference>
<evidence type="ECO:0000313" key="5">
    <source>
        <dbReference type="Proteomes" id="UP000192611"/>
    </source>
</evidence>
<dbReference type="InterPro" id="IPR009014">
    <property type="entry name" value="Transketo_C/PFOR_II"/>
</dbReference>
<evidence type="ECO:0000313" key="4">
    <source>
        <dbReference type="EMBL" id="OQX91003.1"/>
    </source>
</evidence>
<dbReference type="InterPro" id="IPR033412">
    <property type="entry name" value="PFOR_II"/>
</dbReference>
<keyword evidence="4" id="KW-0670">Pyruvate</keyword>
<sequence>MKKVVTGNHAVSFASKIARAQVVAAYPITPQTQVVERISKFVADGEMDAIFIKVESEHSALAAAIGASAAGARAFTATSSQGLALMHEMMHWCSYARCPVVIANINRALGPPWSIWTEQNDSLAQRDTGWIQYYCESNQDVLDSIIQAFKVSERVLVPSMVVLDSFFLSHTSEPVDFPDQDKVDEFLPPYKGEWVIDPDNPHTFGGLTGPDKYYELHYMLQQAHKDAEQVMDEVHKEYEKLFGRKYGRIEPFMADDAEVLLVVSGTPASTAKQAVIDARDEGFALGSVKIRVFRPFPRELVKEVCRGKKAVAVVDRNYSFGNQGIFFTEVRDAIYDLEPRVPVYSYITGLGGRDITAEDLVNIGKAAEKKECDNPTWWG</sequence>
<evidence type="ECO:0000256" key="1">
    <source>
        <dbReference type="ARBA" id="ARBA00023002"/>
    </source>
</evidence>
<dbReference type="GO" id="GO:0016903">
    <property type="term" value="F:oxidoreductase activity, acting on the aldehyde or oxo group of donors"/>
    <property type="evidence" value="ECO:0007669"/>
    <property type="project" value="UniProtKB-ARBA"/>
</dbReference>
<dbReference type="GO" id="GO:0019752">
    <property type="term" value="P:carboxylic acid metabolic process"/>
    <property type="evidence" value="ECO:0007669"/>
    <property type="project" value="UniProtKB-ARBA"/>
</dbReference>
<reference evidence="5" key="1">
    <citation type="submission" date="2017-03" db="EMBL/GenBank/DDBJ databases">
        <title>Novel pathways for hydrocarbon cycling and metabolic interdependencies in hydrothermal sediment communities.</title>
        <authorList>
            <person name="Dombrowski N."/>
            <person name="Seitz K."/>
            <person name="Teske A."/>
            <person name="Baker B."/>
        </authorList>
    </citation>
    <scope>NUCLEOTIDE SEQUENCE [LARGE SCALE GENOMIC DNA]</scope>
</reference>
<proteinExistence type="predicted"/>
<gene>
    <name evidence="4" type="primary">porA</name>
    <name evidence="4" type="ORF">B6D57_01315</name>
</gene>
<dbReference type="Gene3D" id="3.40.50.920">
    <property type="match status" value="1"/>
</dbReference>
<dbReference type="InterPro" id="IPR029061">
    <property type="entry name" value="THDP-binding"/>
</dbReference>
<dbReference type="CDD" id="cd07034">
    <property type="entry name" value="TPP_PYR_PFOR_IOR-alpha_like"/>
    <property type="match status" value="1"/>
</dbReference>
<feature type="domain" description="Pyruvate:ferredoxin oxidoreductase core" evidence="3">
    <location>
        <begin position="257"/>
        <end position="360"/>
    </location>
</feature>
<dbReference type="SUPFAM" id="SSF52518">
    <property type="entry name" value="Thiamin diphosphate-binding fold (THDP-binding)"/>
    <property type="match status" value="1"/>
</dbReference>
<dbReference type="Pfam" id="PF01855">
    <property type="entry name" value="POR_N"/>
    <property type="match status" value="1"/>
</dbReference>
<comment type="caution">
    <text evidence="4">The sequence shown here is derived from an EMBL/GenBank/DDBJ whole genome shotgun (WGS) entry which is preliminary data.</text>
</comment>
<dbReference type="GO" id="GO:0006979">
    <property type="term" value="P:response to oxidative stress"/>
    <property type="evidence" value="ECO:0007669"/>
    <property type="project" value="TreeGrafter"/>
</dbReference>
<accession>A0A1W9S2G4</accession>
<dbReference type="AlphaFoldDB" id="A0A1W9S2G4"/>
<keyword evidence="1" id="KW-0560">Oxidoreductase</keyword>